<dbReference type="InterPro" id="IPR014710">
    <property type="entry name" value="RmlC-like_jellyroll"/>
</dbReference>
<dbReference type="Proteomes" id="UP000254893">
    <property type="component" value="Unassembled WGS sequence"/>
</dbReference>
<proteinExistence type="predicted"/>
<dbReference type="InterPro" id="IPR012318">
    <property type="entry name" value="HTH_CRP"/>
</dbReference>
<evidence type="ECO:0000313" key="6">
    <source>
        <dbReference type="Proteomes" id="UP000254893"/>
    </source>
</evidence>
<dbReference type="GO" id="GO:0003700">
    <property type="term" value="F:DNA-binding transcription factor activity"/>
    <property type="evidence" value="ECO:0007669"/>
    <property type="project" value="TreeGrafter"/>
</dbReference>
<dbReference type="SUPFAM" id="SSF51206">
    <property type="entry name" value="cAMP-binding domain-like"/>
    <property type="match status" value="1"/>
</dbReference>
<dbReference type="PANTHER" id="PTHR24567">
    <property type="entry name" value="CRP FAMILY TRANSCRIPTIONAL REGULATORY PROTEIN"/>
    <property type="match status" value="1"/>
</dbReference>
<keyword evidence="2 5" id="KW-0238">DNA-binding</keyword>
<evidence type="ECO:0000256" key="2">
    <source>
        <dbReference type="ARBA" id="ARBA00023125"/>
    </source>
</evidence>
<dbReference type="Pfam" id="PF13545">
    <property type="entry name" value="HTH_Crp_2"/>
    <property type="match status" value="1"/>
</dbReference>
<dbReference type="InterPro" id="IPR018490">
    <property type="entry name" value="cNMP-bd_dom_sf"/>
</dbReference>
<name>A0A380BWU1_SPHSI</name>
<dbReference type="AlphaFoldDB" id="A0A380BWU1"/>
<dbReference type="InterPro" id="IPR036388">
    <property type="entry name" value="WH-like_DNA-bd_sf"/>
</dbReference>
<evidence type="ECO:0000259" key="4">
    <source>
        <dbReference type="PROSITE" id="PS51063"/>
    </source>
</evidence>
<feature type="domain" description="HTH crp-type" evidence="4">
    <location>
        <begin position="146"/>
        <end position="209"/>
    </location>
</feature>
<sequence length="209" mass="23889">MYTAALQVSYGAVFEPRLIAEIEEAARFLSFKKADVLIDAGQYIKVMPLLVEGAIRIMREDPWEGELLLYFLEKGDTCAMTLACCLGDKKSEIKAVAETDALVAMIPVSKMEEWLAKYSSWRNFVFTSYNRRMEEMLGAIDQLAFHKMDVRILHYLEEIAKINNTRSINKSHQEIADALNTSRVVVSRILKVYENEGKVRLNRSTIDLL</sequence>
<dbReference type="InterPro" id="IPR050397">
    <property type="entry name" value="Env_Response_Regulators"/>
</dbReference>
<evidence type="ECO:0000313" key="5">
    <source>
        <dbReference type="EMBL" id="SUJ07438.1"/>
    </source>
</evidence>
<gene>
    <name evidence="5" type="ORF">NCTC11388_01762</name>
</gene>
<dbReference type="SUPFAM" id="SSF46785">
    <property type="entry name" value="Winged helix' DNA-binding domain"/>
    <property type="match status" value="1"/>
</dbReference>
<reference evidence="5 6" key="1">
    <citation type="submission" date="2018-06" db="EMBL/GenBank/DDBJ databases">
        <authorList>
            <consortium name="Pathogen Informatics"/>
            <person name="Doyle S."/>
        </authorList>
    </citation>
    <scope>NUCLEOTIDE SEQUENCE [LARGE SCALE GENOMIC DNA]</scope>
    <source>
        <strain evidence="5 6">NCTC11388</strain>
    </source>
</reference>
<dbReference type="GO" id="GO:0005829">
    <property type="term" value="C:cytosol"/>
    <property type="evidence" value="ECO:0007669"/>
    <property type="project" value="TreeGrafter"/>
</dbReference>
<dbReference type="PROSITE" id="PS51063">
    <property type="entry name" value="HTH_CRP_2"/>
    <property type="match status" value="1"/>
</dbReference>
<dbReference type="EMBL" id="UGYW01000002">
    <property type="protein sequence ID" value="SUJ07438.1"/>
    <property type="molecule type" value="Genomic_DNA"/>
</dbReference>
<dbReference type="GO" id="GO:0003677">
    <property type="term" value="F:DNA binding"/>
    <property type="evidence" value="ECO:0007669"/>
    <property type="project" value="UniProtKB-KW"/>
</dbReference>
<dbReference type="Pfam" id="PF00027">
    <property type="entry name" value="cNMP_binding"/>
    <property type="match status" value="1"/>
</dbReference>
<dbReference type="RefSeq" id="WP_115169838.1">
    <property type="nucleotide sequence ID" value="NZ_UGYW01000002.1"/>
</dbReference>
<evidence type="ECO:0000256" key="3">
    <source>
        <dbReference type="ARBA" id="ARBA00023163"/>
    </source>
</evidence>
<keyword evidence="1" id="KW-0805">Transcription regulation</keyword>
<organism evidence="5 6">
    <name type="scientific">Sphingobacterium spiritivorum</name>
    <name type="common">Flavobacterium spiritivorum</name>
    <dbReference type="NCBI Taxonomy" id="258"/>
    <lineage>
        <taxon>Bacteria</taxon>
        <taxon>Pseudomonadati</taxon>
        <taxon>Bacteroidota</taxon>
        <taxon>Sphingobacteriia</taxon>
        <taxon>Sphingobacteriales</taxon>
        <taxon>Sphingobacteriaceae</taxon>
        <taxon>Sphingobacterium</taxon>
    </lineage>
</organism>
<accession>A0A380BWU1</accession>
<dbReference type="InterPro" id="IPR036390">
    <property type="entry name" value="WH_DNA-bd_sf"/>
</dbReference>
<dbReference type="InterPro" id="IPR000595">
    <property type="entry name" value="cNMP-bd_dom"/>
</dbReference>
<dbReference type="Gene3D" id="1.10.10.10">
    <property type="entry name" value="Winged helix-like DNA-binding domain superfamily/Winged helix DNA-binding domain"/>
    <property type="match status" value="1"/>
</dbReference>
<evidence type="ECO:0000256" key="1">
    <source>
        <dbReference type="ARBA" id="ARBA00023015"/>
    </source>
</evidence>
<keyword evidence="3" id="KW-0804">Transcription</keyword>
<dbReference type="Gene3D" id="2.60.120.10">
    <property type="entry name" value="Jelly Rolls"/>
    <property type="match status" value="1"/>
</dbReference>
<dbReference type="CDD" id="cd00038">
    <property type="entry name" value="CAP_ED"/>
    <property type="match status" value="1"/>
</dbReference>
<protein>
    <submittedName>
        <fullName evidence="5">DNA-binding transcriptional dual regulator Crp</fullName>
    </submittedName>
</protein>
<dbReference type="PANTHER" id="PTHR24567:SF26">
    <property type="entry name" value="REGULATORY PROTEIN YEIL"/>
    <property type="match status" value="1"/>
</dbReference>